<organism evidence="1 2">
    <name type="scientific">Protopolystoma xenopodis</name>
    <dbReference type="NCBI Taxonomy" id="117903"/>
    <lineage>
        <taxon>Eukaryota</taxon>
        <taxon>Metazoa</taxon>
        <taxon>Spiralia</taxon>
        <taxon>Lophotrochozoa</taxon>
        <taxon>Platyhelminthes</taxon>
        <taxon>Monogenea</taxon>
        <taxon>Polyopisthocotylea</taxon>
        <taxon>Polystomatidea</taxon>
        <taxon>Polystomatidae</taxon>
        <taxon>Protopolystoma</taxon>
    </lineage>
</organism>
<name>A0A448X7E9_9PLAT</name>
<sequence length="66" mass="7487">MRCFESSAEALALHRGRPRVIRIRTLSAELKLVIQAMNLAQVEHVPLSTFVEIMFENTAMGYRIIG</sequence>
<protein>
    <submittedName>
        <fullName evidence="1">Uncharacterized protein</fullName>
    </submittedName>
</protein>
<evidence type="ECO:0000313" key="2">
    <source>
        <dbReference type="Proteomes" id="UP000784294"/>
    </source>
</evidence>
<dbReference type="AlphaFoldDB" id="A0A448X7E9"/>
<dbReference type="Proteomes" id="UP000784294">
    <property type="component" value="Unassembled WGS sequence"/>
</dbReference>
<reference evidence="1" key="1">
    <citation type="submission" date="2018-11" db="EMBL/GenBank/DDBJ databases">
        <authorList>
            <consortium name="Pathogen Informatics"/>
        </authorList>
    </citation>
    <scope>NUCLEOTIDE SEQUENCE</scope>
</reference>
<dbReference type="EMBL" id="CAAALY010108604">
    <property type="protein sequence ID" value="VEL30025.1"/>
    <property type="molecule type" value="Genomic_DNA"/>
</dbReference>
<accession>A0A448X7E9</accession>
<gene>
    <name evidence="1" type="ORF">PXEA_LOCUS23465</name>
</gene>
<comment type="caution">
    <text evidence="1">The sequence shown here is derived from an EMBL/GenBank/DDBJ whole genome shotgun (WGS) entry which is preliminary data.</text>
</comment>
<evidence type="ECO:0000313" key="1">
    <source>
        <dbReference type="EMBL" id="VEL30025.1"/>
    </source>
</evidence>
<keyword evidence="2" id="KW-1185">Reference proteome</keyword>
<proteinExistence type="predicted"/>